<dbReference type="InterPro" id="IPR049492">
    <property type="entry name" value="BD-FAE-like_dom"/>
</dbReference>
<dbReference type="InterPro" id="IPR029058">
    <property type="entry name" value="AB_hydrolase_fold"/>
</dbReference>
<evidence type="ECO:0000313" key="4">
    <source>
        <dbReference type="Proteomes" id="UP000501802"/>
    </source>
</evidence>
<dbReference type="Proteomes" id="UP000501802">
    <property type="component" value="Chromosome"/>
</dbReference>
<reference evidence="3 4" key="1">
    <citation type="submission" date="2020-03" db="EMBL/GenBank/DDBJ databases">
        <authorList>
            <person name="Kim M.K."/>
        </authorList>
    </citation>
    <scope>NUCLEOTIDE SEQUENCE [LARGE SCALE GENOMIC DNA]</scope>
    <source>
        <strain evidence="3 4">BT328</strain>
    </source>
</reference>
<protein>
    <submittedName>
        <fullName evidence="3">Alpha/beta hydrolase</fullName>
    </submittedName>
</protein>
<dbReference type="InterPro" id="IPR050300">
    <property type="entry name" value="GDXG_lipolytic_enzyme"/>
</dbReference>
<keyword evidence="1 3" id="KW-0378">Hydrolase</keyword>
<accession>A0A6G9AMP1</accession>
<proteinExistence type="predicted"/>
<dbReference type="PANTHER" id="PTHR48081:SF6">
    <property type="entry name" value="PEPTIDASE S9 PROLYL OLIGOPEPTIDASE CATALYTIC DOMAIN-CONTAINING PROTEIN"/>
    <property type="match status" value="1"/>
</dbReference>
<gene>
    <name evidence="3" type="ORF">G8759_13660</name>
</gene>
<name>A0A6G9AMP1_9BACT</name>
<dbReference type="EMBL" id="CP050063">
    <property type="protein sequence ID" value="QIP13594.1"/>
    <property type="molecule type" value="Genomic_DNA"/>
</dbReference>
<sequence length="300" mass="33024">MTRTPPIYEHLALYLLIGLVPHLLQAQATPTEVPLWANGAPGFENRRNEPEKAKDYWVKNIHNPSITVYLPPKEKATGAAVVICPGGGHRELVFNAEGNQPALFLNSIGVAAFVLKYRLAREENSPYSLDKHPREDAYRAMRLVRSKAKEYGIDPDRLGMLGFSAGGEVVEMVAYAPGKGQPDAPDPVDRLDGKPNFQMLIYPGPLGVPETVPADAPPAFMLAANDDVCCSGPIVSLLQKYRAANVPIEVHIYTQGKHGFNMGDRSKLNSIKTWPQRMADWMADTNLLTPRSDQTNKASR</sequence>
<dbReference type="Gene3D" id="3.40.50.1820">
    <property type="entry name" value="alpha/beta hydrolase"/>
    <property type="match status" value="1"/>
</dbReference>
<dbReference type="Pfam" id="PF20434">
    <property type="entry name" value="BD-FAE"/>
    <property type="match status" value="1"/>
</dbReference>
<keyword evidence="4" id="KW-1185">Reference proteome</keyword>
<feature type="domain" description="BD-FAE-like" evidence="2">
    <location>
        <begin position="68"/>
        <end position="177"/>
    </location>
</feature>
<dbReference type="PANTHER" id="PTHR48081">
    <property type="entry name" value="AB HYDROLASE SUPERFAMILY PROTEIN C4A8.06C"/>
    <property type="match status" value="1"/>
</dbReference>
<evidence type="ECO:0000259" key="2">
    <source>
        <dbReference type="Pfam" id="PF20434"/>
    </source>
</evidence>
<dbReference type="SUPFAM" id="SSF53474">
    <property type="entry name" value="alpha/beta-Hydrolases"/>
    <property type="match status" value="1"/>
</dbReference>
<evidence type="ECO:0000313" key="3">
    <source>
        <dbReference type="EMBL" id="QIP13594.1"/>
    </source>
</evidence>
<dbReference type="KEGG" id="spib:G8759_13660"/>
<organism evidence="3 4">
    <name type="scientific">Spirosoma aureum</name>
    <dbReference type="NCBI Taxonomy" id="2692134"/>
    <lineage>
        <taxon>Bacteria</taxon>
        <taxon>Pseudomonadati</taxon>
        <taxon>Bacteroidota</taxon>
        <taxon>Cytophagia</taxon>
        <taxon>Cytophagales</taxon>
        <taxon>Cytophagaceae</taxon>
        <taxon>Spirosoma</taxon>
    </lineage>
</organism>
<evidence type="ECO:0000256" key="1">
    <source>
        <dbReference type="ARBA" id="ARBA00022801"/>
    </source>
</evidence>
<dbReference type="AlphaFoldDB" id="A0A6G9AMP1"/>
<dbReference type="RefSeq" id="WP_167208822.1">
    <property type="nucleotide sequence ID" value="NZ_CP050063.1"/>
</dbReference>
<dbReference type="GO" id="GO:0016787">
    <property type="term" value="F:hydrolase activity"/>
    <property type="evidence" value="ECO:0007669"/>
    <property type="project" value="UniProtKB-KW"/>
</dbReference>